<accession>A0ABY0ITP4</accession>
<evidence type="ECO:0000313" key="1">
    <source>
        <dbReference type="EMBL" id="RZT90924.1"/>
    </source>
</evidence>
<gene>
    <name evidence="1" type="ORF">EV678_1749</name>
</gene>
<protein>
    <submittedName>
        <fullName evidence="1">Uncharacterized protein</fullName>
    </submittedName>
</protein>
<dbReference type="Proteomes" id="UP000292136">
    <property type="component" value="Unassembled WGS sequence"/>
</dbReference>
<name>A0ABY0ITP4_9RHOO</name>
<sequence>MNANVCIGIRIDGDQLRLAARQQGRALGQVSFSRDSVGRRALASYLAAWEAPLRLAVAAGAAGIALAVALGDGPGREVYLVAASIADQPAALARYAEQRL</sequence>
<proteinExistence type="predicted"/>
<keyword evidence="2" id="KW-1185">Reference proteome</keyword>
<comment type="caution">
    <text evidence="1">The sequence shown here is derived from an EMBL/GenBank/DDBJ whole genome shotgun (WGS) entry which is preliminary data.</text>
</comment>
<dbReference type="EMBL" id="SHKM01000001">
    <property type="protein sequence ID" value="RZT90924.1"/>
    <property type="molecule type" value="Genomic_DNA"/>
</dbReference>
<evidence type="ECO:0000313" key="2">
    <source>
        <dbReference type="Proteomes" id="UP000292136"/>
    </source>
</evidence>
<organism evidence="1 2">
    <name type="scientific">Azospira oryzae</name>
    <dbReference type="NCBI Taxonomy" id="146939"/>
    <lineage>
        <taxon>Bacteria</taxon>
        <taxon>Pseudomonadati</taxon>
        <taxon>Pseudomonadota</taxon>
        <taxon>Betaproteobacteria</taxon>
        <taxon>Rhodocyclales</taxon>
        <taxon>Rhodocyclaceae</taxon>
        <taxon>Azospira</taxon>
    </lineage>
</organism>
<dbReference type="RefSeq" id="WP_130459193.1">
    <property type="nucleotide sequence ID" value="NZ_SHKM01000001.1"/>
</dbReference>
<reference evidence="1 2" key="1">
    <citation type="submission" date="2019-02" db="EMBL/GenBank/DDBJ databases">
        <title>Genomic Encyclopedia of Type Strains, Phase IV (KMG-IV): sequencing the most valuable type-strain genomes for metagenomic binning, comparative biology and taxonomic classification.</title>
        <authorList>
            <person name="Goeker M."/>
        </authorList>
    </citation>
    <scope>NUCLEOTIDE SEQUENCE [LARGE SCALE GENOMIC DNA]</scope>
    <source>
        <strain evidence="1 2">DSM 21223</strain>
    </source>
</reference>